<reference evidence="2 3" key="1">
    <citation type="journal article" date="2019" name="Sci. Rep.">
        <title>Orb-weaving spider Araneus ventricosus genome elucidates the spidroin gene catalogue.</title>
        <authorList>
            <person name="Kono N."/>
            <person name="Nakamura H."/>
            <person name="Ohtoshi R."/>
            <person name="Moran D.A.P."/>
            <person name="Shinohara A."/>
            <person name="Yoshida Y."/>
            <person name="Fujiwara M."/>
            <person name="Mori M."/>
            <person name="Tomita M."/>
            <person name="Arakawa K."/>
        </authorList>
    </citation>
    <scope>NUCLEOTIDE SEQUENCE [LARGE SCALE GENOMIC DNA]</scope>
</reference>
<dbReference type="AlphaFoldDB" id="A0A4Y2UZ66"/>
<evidence type="ECO:0000313" key="2">
    <source>
        <dbReference type="EMBL" id="GBO18223.1"/>
    </source>
</evidence>
<dbReference type="EMBL" id="BGPR01041867">
    <property type="protein sequence ID" value="GBO18223.1"/>
    <property type="molecule type" value="Genomic_DNA"/>
</dbReference>
<evidence type="ECO:0000313" key="3">
    <source>
        <dbReference type="Proteomes" id="UP000499080"/>
    </source>
</evidence>
<protein>
    <submittedName>
        <fullName evidence="2">Uncharacterized protein</fullName>
    </submittedName>
</protein>
<name>A0A4Y2UZ66_ARAVE</name>
<keyword evidence="3" id="KW-1185">Reference proteome</keyword>
<organism evidence="2 3">
    <name type="scientific">Araneus ventricosus</name>
    <name type="common">Orbweaver spider</name>
    <name type="synonym">Epeira ventricosa</name>
    <dbReference type="NCBI Taxonomy" id="182803"/>
    <lineage>
        <taxon>Eukaryota</taxon>
        <taxon>Metazoa</taxon>
        <taxon>Ecdysozoa</taxon>
        <taxon>Arthropoda</taxon>
        <taxon>Chelicerata</taxon>
        <taxon>Arachnida</taxon>
        <taxon>Araneae</taxon>
        <taxon>Araneomorphae</taxon>
        <taxon>Entelegynae</taxon>
        <taxon>Araneoidea</taxon>
        <taxon>Araneidae</taxon>
        <taxon>Araneus</taxon>
    </lineage>
</organism>
<evidence type="ECO:0000256" key="1">
    <source>
        <dbReference type="SAM" id="MobiDB-lite"/>
    </source>
</evidence>
<accession>A0A4Y2UZ66</accession>
<sequence length="162" mass="18308">MLKKNFSLHRLERTNARHGNEPANANVARRKRLARSPPSSPPKPTPSFPSLTCPIPTASSLSLLQPHSCLPAPSFTPTFCPPAHFVSLSCFQAVILVQGKIYRGIRYLSHIFGEMFSWRVYGTAKAKMGREKAFIYNGKCGCALSQNMYFFQVSYNWSKYFR</sequence>
<feature type="compositionally biased region" description="Pro residues" evidence="1">
    <location>
        <begin position="38"/>
        <end position="47"/>
    </location>
</feature>
<feature type="compositionally biased region" description="Basic and acidic residues" evidence="1">
    <location>
        <begin position="9"/>
        <end position="20"/>
    </location>
</feature>
<dbReference type="Proteomes" id="UP000499080">
    <property type="component" value="Unassembled WGS sequence"/>
</dbReference>
<comment type="caution">
    <text evidence="2">The sequence shown here is derived from an EMBL/GenBank/DDBJ whole genome shotgun (WGS) entry which is preliminary data.</text>
</comment>
<proteinExistence type="predicted"/>
<feature type="region of interest" description="Disordered" evidence="1">
    <location>
        <begin position="1"/>
        <end position="49"/>
    </location>
</feature>
<gene>
    <name evidence="2" type="ORF">AVEN_227870_1</name>
</gene>